<dbReference type="InterPro" id="IPR050987">
    <property type="entry name" value="AtrR-like"/>
</dbReference>
<dbReference type="CDD" id="cd00067">
    <property type="entry name" value="GAL4"/>
    <property type="match status" value="1"/>
</dbReference>
<dbReference type="PANTHER" id="PTHR46910">
    <property type="entry name" value="TRANSCRIPTION FACTOR PDR1"/>
    <property type="match status" value="1"/>
</dbReference>
<dbReference type="SMART" id="SM00066">
    <property type="entry name" value="GAL4"/>
    <property type="match status" value="1"/>
</dbReference>
<feature type="region of interest" description="Disordered" evidence="3">
    <location>
        <begin position="657"/>
        <end position="676"/>
    </location>
</feature>
<dbReference type="Gene3D" id="4.10.240.10">
    <property type="entry name" value="Zn(2)-C6 fungal-type DNA-binding domain"/>
    <property type="match status" value="1"/>
</dbReference>
<dbReference type="Pfam" id="PF00172">
    <property type="entry name" value="Zn_clus"/>
    <property type="match status" value="1"/>
</dbReference>
<dbReference type="GO" id="GO:0003677">
    <property type="term" value="F:DNA binding"/>
    <property type="evidence" value="ECO:0007669"/>
    <property type="project" value="InterPro"/>
</dbReference>
<feature type="domain" description="Zn(2)-C6 fungal-type" evidence="4">
    <location>
        <begin position="22"/>
        <end position="55"/>
    </location>
</feature>
<dbReference type="GO" id="GO:0008270">
    <property type="term" value="F:zinc ion binding"/>
    <property type="evidence" value="ECO:0007669"/>
    <property type="project" value="InterPro"/>
</dbReference>
<dbReference type="InterPro" id="IPR007219">
    <property type="entry name" value="XnlR_reg_dom"/>
</dbReference>
<dbReference type="InterPro" id="IPR001138">
    <property type="entry name" value="Zn2Cys6_DnaBD"/>
</dbReference>
<dbReference type="Proteomes" id="UP001362999">
    <property type="component" value="Unassembled WGS sequence"/>
</dbReference>
<dbReference type="PROSITE" id="PS50048">
    <property type="entry name" value="ZN2_CY6_FUNGAL_2"/>
    <property type="match status" value="1"/>
</dbReference>
<protein>
    <submittedName>
        <fullName evidence="5">Zn(2)-C6 fungal-type domain-containing protein</fullName>
    </submittedName>
</protein>
<accession>A0AAW0AH52</accession>
<organism evidence="5 6">
    <name type="scientific">Favolaschia claudopus</name>
    <dbReference type="NCBI Taxonomy" id="2862362"/>
    <lineage>
        <taxon>Eukaryota</taxon>
        <taxon>Fungi</taxon>
        <taxon>Dikarya</taxon>
        <taxon>Basidiomycota</taxon>
        <taxon>Agaricomycotina</taxon>
        <taxon>Agaricomycetes</taxon>
        <taxon>Agaricomycetidae</taxon>
        <taxon>Agaricales</taxon>
        <taxon>Marasmiineae</taxon>
        <taxon>Mycenaceae</taxon>
        <taxon>Favolaschia</taxon>
    </lineage>
</organism>
<keyword evidence="1" id="KW-0479">Metal-binding</keyword>
<evidence type="ECO:0000313" key="6">
    <source>
        <dbReference type="Proteomes" id="UP001362999"/>
    </source>
</evidence>
<feature type="compositionally biased region" description="Polar residues" evidence="3">
    <location>
        <begin position="696"/>
        <end position="705"/>
    </location>
</feature>
<feature type="region of interest" description="Disordered" evidence="3">
    <location>
        <begin position="690"/>
        <end position="719"/>
    </location>
</feature>
<name>A0AAW0AH52_9AGAR</name>
<sequence length="806" mass="91179">MSSDEDDYGPGFHRKRRRVQRACDNCRRRKTRCDGAQMAGGKCSTCIEAKIECKYVEIPAKVPTRSYVDALEARLDHSENLVRQLRTELADLHFARSSSAVAPKTTIRPEAELTEKVSGSETIDGLHASLFLARMMLRSLAAPPPPPHADDLQHLELIDKFQFVSLKSNRTPPFLGKSSQIILVDAALNLKADVRREEEIGLSEGDNNAWKWCSPRPYWSWRPYENMPLEPKATGHFKFPAEPLMSQFIDLYFIHQNIYLPVLHRPTFQRGIADDLHLRDDGFAATVLLVCAIGSRWSTDASIAEKGLACGWDWFKQVAYANNPLFKQAGLYDLQYYCLAAQFLNGAFGPQSCWTCIGVGLRLAQDLGVHRRKARVEVPSAEHELLKRCFWVLVFLDRVVSGAIGRACALQYEDFDCDELLAVDDEYWDHPTHPFVQPAGVPSTITYFTTLTRLNHLLAYSLKALYSLNKLRALIVEHDSWEEHVIPEIDSALNSWHEQIPEHLRWDPAREHSVFFAQSVALHCWYHCLQILIHRPFIPMFRKSSSMAMPAMTICTGAARACVSMVDIQRQRMGNIPVLVNVHAVFTSAIVLLLNVWSSKRTGRMSDTNRDLLYVQKCMEVARLCEGRWQTAALMCDILAELASVGKLTLVKPDVERRCEGRESERARESSSDSASDRLIQVPEFRSYSLPEERSSGTATANNYRSSSEMESSTFASPSTSDAEAHAETWSAPYYTSFEASSNEPPAHNAREFFNMFDRDTIAMWSNAPTSLEVNDWGAYFSNFNEITQTRGDTNPNERHASSRVS</sequence>
<evidence type="ECO:0000313" key="5">
    <source>
        <dbReference type="EMBL" id="KAK7008206.1"/>
    </source>
</evidence>
<keyword evidence="6" id="KW-1185">Reference proteome</keyword>
<gene>
    <name evidence="5" type="ORF">R3P38DRAFT_3023921</name>
</gene>
<reference evidence="5 6" key="1">
    <citation type="journal article" date="2024" name="J Genomics">
        <title>Draft genome sequencing and assembly of Favolaschia claudopus CIRM-BRFM 2984 isolated from oak limbs.</title>
        <authorList>
            <person name="Navarro D."/>
            <person name="Drula E."/>
            <person name="Chaduli D."/>
            <person name="Cazenave R."/>
            <person name="Ahrendt S."/>
            <person name="Wang J."/>
            <person name="Lipzen A."/>
            <person name="Daum C."/>
            <person name="Barry K."/>
            <person name="Grigoriev I.V."/>
            <person name="Favel A."/>
            <person name="Rosso M.N."/>
            <person name="Martin F."/>
        </authorList>
    </citation>
    <scope>NUCLEOTIDE SEQUENCE [LARGE SCALE GENOMIC DNA]</scope>
    <source>
        <strain evidence="5 6">CIRM-BRFM 2984</strain>
    </source>
</reference>
<keyword evidence="2" id="KW-0539">Nucleus</keyword>
<evidence type="ECO:0000256" key="2">
    <source>
        <dbReference type="ARBA" id="ARBA00023242"/>
    </source>
</evidence>
<dbReference type="CDD" id="cd12148">
    <property type="entry name" value="fungal_TF_MHR"/>
    <property type="match status" value="1"/>
</dbReference>
<dbReference type="InterPro" id="IPR036864">
    <property type="entry name" value="Zn2-C6_fun-type_DNA-bd_sf"/>
</dbReference>
<comment type="caution">
    <text evidence="5">The sequence shown here is derived from an EMBL/GenBank/DDBJ whole genome shotgun (WGS) entry which is preliminary data.</text>
</comment>
<proteinExistence type="predicted"/>
<dbReference type="GO" id="GO:0006351">
    <property type="term" value="P:DNA-templated transcription"/>
    <property type="evidence" value="ECO:0007669"/>
    <property type="project" value="InterPro"/>
</dbReference>
<dbReference type="PROSITE" id="PS00463">
    <property type="entry name" value="ZN2_CY6_FUNGAL_1"/>
    <property type="match status" value="1"/>
</dbReference>
<dbReference type="GO" id="GO:0000981">
    <property type="term" value="F:DNA-binding transcription factor activity, RNA polymerase II-specific"/>
    <property type="evidence" value="ECO:0007669"/>
    <property type="project" value="InterPro"/>
</dbReference>
<feature type="compositionally biased region" description="Basic and acidic residues" evidence="3">
    <location>
        <begin position="657"/>
        <end position="671"/>
    </location>
</feature>
<dbReference type="Pfam" id="PF04082">
    <property type="entry name" value="Fungal_trans"/>
    <property type="match status" value="1"/>
</dbReference>
<evidence type="ECO:0000256" key="1">
    <source>
        <dbReference type="ARBA" id="ARBA00022723"/>
    </source>
</evidence>
<evidence type="ECO:0000259" key="4">
    <source>
        <dbReference type="PROSITE" id="PS50048"/>
    </source>
</evidence>
<dbReference type="SUPFAM" id="SSF57701">
    <property type="entry name" value="Zn2/Cys6 DNA-binding domain"/>
    <property type="match status" value="1"/>
</dbReference>
<feature type="compositionally biased region" description="Low complexity" evidence="3">
    <location>
        <begin position="706"/>
        <end position="719"/>
    </location>
</feature>
<evidence type="ECO:0000256" key="3">
    <source>
        <dbReference type="SAM" id="MobiDB-lite"/>
    </source>
</evidence>
<dbReference type="SMART" id="SM00906">
    <property type="entry name" value="Fungal_trans"/>
    <property type="match status" value="1"/>
</dbReference>
<dbReference type="PANTHER" id="PTHR46910:SF38">
    <property type="entry name" value="ZN(2)-C6 FUNGAL-TYPE DOMAIN-CONTAINING PROTEIN"/>
    <property type="match status" value="1"/>
</dbReference>
<dbReference type="AlphaFoldDB" id="A0AAW0AH52"/>
<dbReference type="EMBL" id="JAWWNJ010000068">
    <property type="protein sequence ID" value="KAK7008206.1"/>
    <property type="molecule type" value="Genomic_DNA"/>
</dbReference>